<feature type="region of interest" description="Disordered" evidence="1">
    <location>
        <begin position="249"/>
        <end position="300"/>
    </location>
</feature>
<dbReference type="PANTHER" id="PTHR38731:SF1">
    <property type="entry name" value="FECR PROTEIN DOMAIN-CONTAINING PROTEIN"/>
    <property type="match status" value="1"/>
</dbReference>
<organism evidence="3 4">
    <name type="scientific">Leptonema illini</name>
    <dbReference type="NCBI Taxonomy" id="183"/>
    <lineage>
        <taxon>Bacteria</taxon>
        <taxon>Pseudomonadati</taxon>
        <taxon>Spirochaetota</taxon>
        <taxon>Spirochaetia</taxon>
        <taxon>Leptospirales</taxon>
        <taxon>Leptospiraceae</taxon>
        <taxon>Leptonema</taxon>
    </lineage>
</organism>
<proteinExistence type="predicted"/>
<evidence type="ECO:0000313" key="4">
    <source>
        <dbReference type="Proteomes" id="UP000460298"/>
    </source>
</evidence>
<dbReference type="Proteomes" id="UP000460298">
    <property type="component" value="Unassembled WGS sequence"/>
</dbReference>
<accession>A0A833H5I0</accession>
<evidence type="ECO:0000313" key="3">
    <source>
        <dbReference type="EMBL" id="KAB2935474.1"/>
    </source>
</evidence>
<feature type="compositionally biased region" description="Basic and acidic residues" evidence="1">
    <location>
        <begin position="280"/>
        <end position="291"/>
    </location>
</feature>
<feature type="domain" description="FecR protein" evidence="2">
    <location>
        <begin position="83"/>
        <end position="177"/>
    </location>
</feature>
<dbReference type="PANTHER" id="PTHR38731">
    <property type="entry name" value="LIPL45-RELATED LIPOPROTEIN-RELATED"/>
    <property type="match status" value="1"/>
</dbReference>
<dbReference type="InterPro" id="IPR006860">
    <property type="entry name" value="FecR"/>
</dbReference>
<feature type="compositionally biased region" description="Polar residues" evidence="1">
    <location>
        <begin position="267"/>
        <end position="279"/>
    </location>
</feature>
<evidence type="ECO:0000256" key="1">
    <source>
        <dbReference type="SAM" id="MobiDB-lite"/>
    </source>
</evidence>
<dbReference type="Gene3D" id="2.60.120.1440">
    <property type="match status" value="1"/>
</dbReference>
<evidence type="ECO:0000259" key="2">
    <source>
        <dbReference type="Pfam" id="PF04773"/>
    </source>
</evidence>
<dbReference type="AlphaFoldDB" id="A0A833H5I0"/>
<dbReference type="Pfam" id="PF04773">
    <property type="entry name" value="FecR"/>
    <property type="match status" value="1"/>
</dbReference>
<dbReference type="EMBL" id="WBUI01000001">
    <property type="protein sequence ID" value="KAB2935474.1"/>
    <property type="molecule type" value="Genomic_DNA"/>
</dbReference>
<name>A0A833H5I0_9LEPT</name>
<comment type="caution">
    <text evidence="3">The sequence shown here is derived from an EMBL/GenBank/DDBJ whole genome shotgun (WGS) entry which is preliminary data.</text>
</comment>
<protein>
    <submittedName>
        <fullName evidence="3">FecR domain-containing protein</fullName>
    </submittedName>
</protein>
<reference evidence="3 4" key="1">
    <citation type="submission" date="2019-10" db="EMBL/GenBank/DDBJ databases">
        <title>Extracellular Electron Transfer in a Candidatus Methanoperedens spp. Enrichment Culture.</title>
        <authorList>
            <person name="Berger S."/>
            <person name="Rangel Shaw D."/>
            <person name="Berben T."/>
            <person name="In 'T Zandt M."/>
            <person name="Frank J."/>
            <person name="Reimann J."/>
            <person name="Jetten M.S.M."/>
            <person name="Welte C.U."/>
        </authorList>
    </citation>
    <scope>NUCLEOTIDE SEQUENCE [LARGE SCALE GENOMIC DNA]</scope>
    <source>
        <strain evidence="3">SB12</strain>
    </source>
</reference>
<gene>
    <name evidence="3" type="ORF">F9K24_01730</name>
</gene>
<sequence length="300" mass="33105">MDHDRIDGRRNVMMDFMMKKGWMALLVSFALLAYCGNKEQKAVVEGSAPVARLTITKGDVKVVEGETVRTAAAGQVLTAGQLIRTGAEAMAEIFVKDQGIVRLSANTEFALKRVDAEGVELDQKSGKSTVFLKRLKQDSEFTINTPTSVAAVRGTSFMVDVKSKTESTFALYDGAIEVKNGKGQSVVLDGRGELSVTDKGDISKEAIRPLSKESLEHLKKMAVFQKTQIEEYNSFIDDLKETDAIKMTREEGDVNEQVANIKDRPSSQDNTGKASTTDENMIRRNTEKDPLKIQPQKTFK</sequence>